<dbReference type="PANTHER" id="PTHR43767">
    <property type="entry name" value="LONG-CHAIN-FATTY-ACID--COA LIGASE"/>
    <property type="match status" value="1"/>
</dbReference>
<proteinExistence type="predicted"/>
<dbReference type="Pfam" id="PF00501">
    <property type="entry name" value="AMP-binding"/>
    <property type="match status" value="1"/>
</dbReference>
<feature type="domain" description="AMP-binding enzyme C-terminal" evidence="2">
    <location>
        <begin position="479"/>
        <end position="558"/>
    </location>
</feature>
<keyword evidence="4" id="KW-1185">Reference proteome</keyword>
<evidence type="ECO:0000259" key="1">
    <source>
        <dbReference type="Pfam" id="PF00501"/>
    </source>
</evidence>
<dbReference type="eggNOG" id="COG0318">
    <property type="taxonomic scope" value="Bacteria"/>
</dbReference>
<evidence type="ECO:0000313" key="4">
    <source>
        <dbReference type="Proteomes" id="UP000023703"/>
    </source>
</evidence>
<dbReference type="KEGG" id="cgy:CGLY_00305"/>
<keyword evidence="3" id="KW-0436">Ligase</keyword>
<dbReference type="Gene3D" id="3.30.300.30">
    <property type="match status" value="1"/>
</dbReference>
<dbReference type="SUPFAM" id="SSF56801">
    <property type="entry name" value="Acetyl-CoA synthetase-like"/>
    <property type="match status" value="1"/>
</dbReference>
<dbReference type="PROSITE" id="PS00455">
    <property type="entry name" value="AMP_BINDING"/>
    <property type="match status" value="1"/>
</dbReference>
<reference evidence="3 4" key="1">
    <citation type="journal article" date="2015" name="Int. J. Syst. Evol. Microbiol.">
        <title>Revisiting Corynebacterium glyciniphilum (ex Kubota et al., 1972) sp. nov., nom. rev., isolated from putrefied banana.</title>
        <authorList>
            <person name="Al-Dilaimi A."/>
            <person name="Bednarz H."/>
            <person name="Lomker A."/>
            <person name="Niehaus K."/>
            <person name="Kalinowski J."/>
            <person name="Ruckert C."/>
        </authorList>
    </citation>
    <scope>NUCLEOTIDE SEQUENCE [LARGE SCALE GENOMIC DNA]</scope>
    <source>
        <strain evidence="3">AJ 3170</strain>
    </source>
</reference>
<dbReference type="Pfam" id="PF13193">
    <property type="entry name" value="AMP-binding_C"/>
    <property type="match status" value="1"/>
</dbReference>
<dbReference type="InterPro" id="IPR045851">
    <property type="entry name" value="AMP-bd_C_sf"/>
</dbReference>
<accession>X5DMH9</accession>
<dbReference type="STRING" id="1404245.CGLY_00305"/>
<dbReference type="RefSeq" id="WP_038544971.1">
    <property type="nucleotide sequence ID" value="NZ_CP006842.1"/>
</dbReference>
<dbReference type="InterPro" id="IPR050237">
    <property type="entry name" value="ATP-dep_AMP-bd_enzyme"/>
</dbReference>
<dbReference type="Gene3D" id="3.40.50.12780">
    <property type="entry name" value="N-terminal domain of ligase-like"/>
    <property type="match status" value="1"/>
</dbReference>
<dbReference type="HOGENOM" id="CLU_000022_59_9_11"/>
<dbReference type="InterPro" id="IPR042099">
    <property type="entry name" value="ANL_N_sf"/>
</dbReference>
<dbReference type="EC" id="6.2.1.-" evidence="3"/>
<dbReference type="OrthoDB" id="9803968at2"/>
<feature type="domain" description="AMP-dependent synthetase/ligase" evidence="1">
    <location>
        <begin position="46"/>
        <end position="429"/>
    </location>
</feature>
<evidence type="ECO:0000313" key="3">
    <source>
        <dbReference type="EMBL" id="AHW62509.1"/>
    </source>
</evidence>
<dbReference type="AlphaFoldDB" id="X5DMH9"/>
<dbReference type="InterPro" id="IPR000873">
    <property type="entry name" value="AMP-dep_synth/lig_dom"/>
</dbReference>
<dbReference type="GO" id="GO:0016878">
    <property type="term" value="F:acid-thiol ligase activity"/>
    <property type="evidence" value="ECO:0007669"/>
    <property type="project" value="UniProtKB-ARBA"/>
</dbReference>
<protein>
    <submittedName>
        <fullName evidence="3">Acyl-CoA synthetase</fullName>
        <ecNumber evidence="3">6.2.1.-</ecNumber>
    </submittedName>
</protein>
<dbReference type="Proteomes" id="UP000023703">
    <property type="component" value="Chromosome"/>
</dbReference>
<dbReference type="PANTHER" id="PTHR43767:SF1">
    <property type="entry name" value="NONRIBOSOMAL PEPTIDE SYNTHASE PES1 (EUROFUNG)-RELATED"/>
    <property type="match status" value="1"/>
</dbReference>
<dbReference type="InterPro" id="IPR020845">
    <property type="entry name" value="AMP-binding_CS"/>
</dbReference>
<name>X5DMH9_9CORY</name>
<organism evidence="3 4">
    <name type="scientific">Corynebacterium glyciniphilum AJ 3170</name>
    <dbReference type="NCBI Taxonomy" id="1404245"/>
    <lineage>
        <taxon>Bacteria</taxon>
        <taxon>Bacillati</taxon>
        <taxon>Actinomycetota</taxon>
        <taxon>Actinomycetes</taxon>
        <taxon>Mycobacteriales</taxon>
        <taxon>Corynebacteriaceae</taxon>
        <taxon>Corynebacterium</taxon>
    </lineage>
</organism>
<dbReference type="NCBIfam" id="NF004822">
    <property type="entry name" value="PRK06178.1"/>
    <property type="match status" value="1"/>
</dbReference>
<sequence length="572" mass="62423">MTDTTATTFDAAITRVRAVQEKNWPAQVPRTVVYPAGTDGIVEYLWHWAATRPDEPAIIFYGRTVSYAEYDQLSDRVAGWLLNQGVQPGDRVGVHLPNCPQFNIAMLGIFKVGAVHVPINPLFREHELRHELNDAGVTVLLTDVKAADLVESIRPDTSLRCVATTGLSDMLTDTPPVAPPFPLTPGANTDWAEIQSAEPAPRRPSDPDALAALNYTGGTTGLPKGCEHTQGHMLYTAASGTVGTGRQVGEHPMRAIAFLPIFWIAGEDLGILLPLVNGGTSILFTRWDATAVLDAVDRHRATDLTGMVDNALELLDHPQFDRDKVSSLVNVLGISFVTKLNPEIRKRWRDAAGQTLREASYGMTETHTLDTFTLGFQDDDADLHSEPIFCGMPLPGTDILIVDEECRPVPLGETGEIILRSPSILTCYYNNPEATEKAFIDGWLRTGDIGSVDEGGTLHYRARNKEMIKTNGMSVFPAEVEAILRLHPDIDTAAVVPRSHPEKGQVAAAFVTLTEDADTEHGTAGEEALHAWAKLNMAGYKVPVVTIIDEMPMTATGKIRKGDLFETEGNHW</sequence>
<dbReference type="InterPro" id="IPR025110">
    <property type="entry name" value="AMP-bd_C"/>
</dbReference>
<gene>
    <name evidence="3" type="ORF">CGLY_00305</name>
</gene>
<evidence type="ECO:0000259" key="2">
    <source>
        <dbReference type="Pfam" id="PF13193"/>
    </source>
</evidence>
<dbReference type="EMBL" id="CP006842">
    <property type="protein sequence ID" value="AHW62509.1"/>
    <property type="molecule type" value="Genomic_DNA"/>
</dbReference>